<keyword evidence="7" id="KW-0456">Lyase</keyword>
<dbReference type="Pfam" id="PF00211">
    <property type="entry name" value="Guanylate_cyc"/>
    <property type="match status" value="1"/>
</dbReference>
<dbReference type="GO" id="GO:0005524">
    <property type="term" value="F:ATP binding"/>
    <property type="evidence" value="ECO:0007669"/>
    <property type="project" value="InterPro"/>
</dbReference>
<dbReference type="GO" id="GO:0004383">
    <property type="term" value="F:guanylate cyclase activity"/>
    <property type="evidence" value="ECO:0007669"/>
    <property type="project" value="UniProtKB-EC"/>
</dbReference>
<dbReference type="SUPFAM" id="SSF56112">
    <property type="entry name" value="Protein kinase-like (PK-like)"/>
    <property type="match status" value="1"/>
</dbReference>
<accession>A0A3P7L7A2</accession>
<reference evidence="11 12" key="1">
    <citation type="submission" date="2018-11" db="EMBL/GenBank/DDBJ databases">
        <authorList>
            <consortium name="Pathogen Informatics"/>
        </authorList>
    </citation>
    <scope>NUCLEOTIDE SEQUENCE [LARGE SCALE GENOMIC DNA]</scope>
</reference>
<dbReference type="PANTHER" id="PTHR11920">
    <property type="entry name" value="GUANYLYL CYCLASE"/>
    <property type="match status" value="1"/>
</dbReference>
<keyword evidence="8" id="KW-0141">cGMP biosynthesis</keyword>
<dbReference type="Gene3D" id="1.10.510.10">
    <property type="entry name" value="Transferase(Phosphotransferase) domain 1"/>
    <property type="match status" value="1"/>
</dbReference>
<feature type="domain" description="Guanylate cyclase" evidence="10">
    <location>
        <begin position="357"/>
        <end position="459"/>
    </location>
</feature>
<dbReference type="AlphaFoldDB" id="A0A3P7L7A2"/>
<dbReference type="InterPro" id="IPR029787">
    <property type="entry name" value="Nucleotide_cyclase"/>
</dbReference>
<dbReference type="InterPro" id="IPR050401">
    <property type="entry name" value="Cyclic_nucleotide_synthase"/>
</dbReference>
<evidence type="ECO:0000259" key="10">
    <source>
        <dbReference type="PROSITE" id="PS50125"/>
    </source>
</evidence>
<dbReference type="InterPro" id="IPR000719">
    <property type="entry name" value="Prot_kinase_dom"/>
</dbReference>
<dbReference type="Pfam" id="PF07714">
    <property type="entry name" value="PK_Tyr_Ser-Thr"/>
    <property type="match status" value="1"/>
</dbReference>
<dbReference type="GO" id="GO:0035556">
    <property type="term" value="P:intracellular signal transduction"/>
    <property type="evidence" value="ECO:0007669"/>
    <property type="project" value="InterPro"/>
</dbReference>
<evidence type="ECO:0000313" key="11">
    <source>
        <dbReference type="EMBL" id="VDN09290.1"/>
    </source>
</evidence>
<dbReference type="EC" id="4.6.1.2" evidence="2"/>
<evidence type="ECO:0000256" key="7">
    <source>
        <dbReference type="ARBA" id="ARBA00023239"/>
    </source>
</evidence>
<evidence type="ECO:0000259" key="9">
    <source>
        <dbReference type="PROSITE" id="PS50011"/>
    </source>
</evidence>
<dbReference type="SUPFAM" id="SSF55073">
    <property type="entry name" value="Nucleotide cyclase"/>
    <property type="match status" value="1"/>
</dbReference>
<dbReference type="GO" id="GO:0007168">
    <property type="term" value="P:receptor guanylyl cyclase signaling pathway"/>
    <property type="evidence" value="ECO:0007669"/>
    <property type="project" value="TreeGrafter"/>
</dbReference>
<keyword evidence="5" id="KW-1133">Transmembrane helix</keyword>
<dbReference type="GO" id="GO:0004672">
    <property type="term" value="F:protein kinase activity"/>
    <property type="evidence" value="ECO:0007669"/>
    <property type="project" value="InterPro"/>
</dbReference>
<evidence type="ECO:0000256" key="8">
    <source>
        <dbReference type="ARBA" id="ARBA00023293"/>
    </source>
</evidence>
<keyword evidence="12" id="KW-1185">Reference proteome</keyword>
<evidence type="ECO:0000256" key="6">
    <source>
        <dbReference type="ARBA" id="ARBA00023136"/>
    </source>
</evidence>
<organism evidence="11 12">
    <name type="scientific">Dibothriocephalus latus</name>
    <name type="common">Fish tapeworm</name>
    <name type="synonym">Diphyllobothrium latum</name>
    <dbReference type="NCBI Taxonomy" id="60516"/>
    <lineage>
        <taxon>Eukaryota</taxon>
        <taxon>Metazoa</taxon>
        <taxon>Spiralia</taxon>
        <taxon>Lophotrochozoa</taxon>
        <taxon>Platyhelminthes</taxon>
        <taxon>Cestoda</taxon>
        <taxon>Eucestoda</taxon>
        <taxon>Diphyllobothriidea</taxon>
        <taxon>Diphyllobothriidae</taxon>
        <taxon>Dibothriocephalus</taxon>
    </lineage>
</organism>
<evidence type="ECO:0000256" key="1">
    <source>
        <dbReference type="ARBA" id="ARBA00004167"/>
    </source>
</evidence>
<evidence type="ECO:0000256" key="4">
    <source>
        <dbReference type="ARBA" id="ARBA00022741"/>
    </source>
</evidence>
<keyword evidence="6" id="KW-0472">Membrane</keyword>
<comment type="subcellular location">
    <subcellularLocation>
        <location evidence="1">Membrane</location>
        <topology evidence="1">Single-pass membrane protein</topology>
    </subcellularLocation>
</comment>
<feature type="domain" description="Protein kinase" evidence="9">
    <location>
        <begin position="1"/>
        <end position="284"/>
    </location>
</feature>
<dbReference type="PANTHER" id="PTHR11920:SF462">
    <property type="entry name" value="GUANYLATE CYCLASE"/>
    <property type="match status" value="1"/>
</dbReference>
<sequence>MYNPDIYVHITPEVTFHFENYGTNKIRGLYGIFIFSLNPEVARGRQNFSETTFDEIFFLTNVIRWPLIAVQRVADKVWPGDSNGPNRNPCLIYECEIANSVHEIILITLERIVILVLANVFRIFYVRHLRQEKKVFGSNAKFILHADDISYVKEAKHVSTASVSMKNHVHLIIIRLFLYNGDQLWTAPELLLDETTAFVGKQRGDVYNFAIIVHEIFFRTTPYGLPDTPAEGIVNKVWAGDPLFRPQISKTDIPPAYLEIMQRAWSEKPEHRPTFDEMNEHLQLMTMGKKTNIVDHMFKMMEKYSTELEEQVSVRTAELESEKRKKEYLIARLLPPVVAESLKSGNSVAPETFDEVSIYFSDIVGFTTISALSTPLQVVGLLNDLYTMFDATIDNYDVYKVETIGDAYMVASGLPIRNGSRHAGEIAMMSLDLLSGCGTFKIRHMPNVPLRLRIGLHTGLLKDDFVLIHIEPDAKSGTLQSLLLEYISEQPASLCCPLILTHCPHTDSAFCSSWLGIHLESSVDSKYQVEGIIVALSVNVSKDRVSCGCRLTVSEFVNSVLFSRLGG</sequence>
<keyword evidence="3" id="KW-0812">Transmembrane</keyword>
<protein>
    <recommendedName>
        <fullName evidence="2">guanylate cyclase</fullName>
        <ecNumber evidence="2">4.6.1.2</ecNumber>
    </recommendedName>
</protein>
<dbReference type="InterPro" id="IPR011009">
    <property type="entry name" value="Kinase-like_dom_sf"/>
</dbReference>
<evidence type="ECO:0000256" key="3">
    <source>
        <dbReference type="ARBA" id="ARBA00022692"/>
    </source>
</evidence>
<dbReference type="InterPro" id="IPR001245">
    <property type="entry name" value="Ser-Thr/Tyr_kinase_cat_dom"/>
</dbReference>
<evidence type="ECO:0000256" key="5">
    <source>
        <dbReference type="ARBA" id="ARBA00022989"/>
    </source>
</evidence>
<dbReference type="InterPro" id="IPR001054">
    <property type="entry name" value="A/G_cyclase"/>
</dbReference>
<dbReference type="PROSITE" id="PS50011">
    <property type="entry name" value="PROTEIN_KINASE_DOM"/>
    <property type="match status" value="1"/>
</dbReference>
<proteinExistence type="predicted"/>
<dbReference type="SMART" id="SM00044">
    <property type="entry name" value="CYCc"/>
    <property type="match status" value="1"/>
</dbReference>
<dbReference type="CDD" id="cd07302">
    <property type="entry name" value="CHD"/>
    <property type="match status" value="1"/>
</dbReference>
<keyword evidence="4" id="KW-0547">Nucleotide-binding</keyword>
<dbReference type="Proteomes" id="UP000281553">
    <property type="component" value="Unassembled WGS sequence"/>
</dbReference>
<dbReference type="GO" id="GO:0004016">
    <property type="term" value="F:adenylate cyclase activity"/>
    <property type="evidence" value="ECO:0007669"/>
    <property type="project" value="TreeGrafter"/>
</dbReference>
<dbReference type="EMBL" id="UYRU01046743">
    <property type="protein sequence ID" value="VDN09290.1"/>
    <property type="molecule type" value="Genomic_DNA"/>
</dbReference>
<evidence type="ECO:0000256" key="2">
    <source>
        <dbReference type="ARBA" id="ARBA00012202"/>
    </source>
</evidence>
<dbReference type="OrthoDB" id="60033at2759"/>
<gene>
    <name evidence="11" type="ORF">DILT_LOCUS5121</name>
</gene>
<dbReference type="GO" id="GO:0005886">
    <property type="term" value="C:plasma membrane"/>
    <property type="evidence" value="ECO:0007669"/>
    <property type="project" value="TreeGrafter"/>
</dbReference>
<name>A0A3P7L7A2_DIBLA</name>
<dbReference type="GO" id="GO:0001653">
    <property type="term" value="F:peptide receptor activity"/>
    <property type="evidence" value="ECO:0007669"/>
    <property type="project" value="TreeGrafter"/>
</dbReference>
<dbReference type="PROSITE" id="PS50125">
    <property type="entry name" value="GUANYLATE_CYCLASE_2"/>
    <property type="match status" value="1"/>
</dbReference>
<dbReference type="Gene3D" id="6.10.250.780">
    <property type="match status" value="1"/>
</dbReference>
<evidence type="ECO:0000313" key="12">
    <source>
        <dbReference type="Proteomes" id="UP000281553"/>
    </source>
</evidence>
<dbReference type="Gene3D" id="3.30.70.1230">
    <property type="entry name" value="Nucleotide cyclase"/>
    <property type="match status" value="1"/>
</dbReference>